<name>A0A369L864_9ACTN</name>
<gene>
    <name evidence="2" type="ORF">C1881_09475</name>
</gene>
<reference evidence="2 3" key="1">
    <citation type="journal article" date="2018" name="Elife">
        <title>Discovery and characterization of a prevalent human gut bacterial enzyme sufficient for the inactivation of a family of plant toxins.</title>
        <authorList>
            <person name="Koppel N."/>
            <person name="Bisanz J.E."/>
            <person name="Pandelia M.E."/>
            <person name="Turnbaugh P.J."/>
            <person name="Balskus E.P."/>
        </authorList>
    </citation>
    <scope>NUCLEOTIDE SEQUENCE [LARGE SCALE GENOMIC DNA]</scope>
    <source>
        <strain evidence="2 3">OB21 GAM31</strain>
    </source>
</reference>
<dbReference type="EMBL" id="PPTO01000020">
    <property type="protein sequence ID" value="RDB55252.1"/>
    <property type="molecule type" value="Genomic_DNA"/>
</dbReference>
<protein>
    <recommendedName>
        <fullName evidence="1">PucR C-terminal helix-turn-helix domain-containing protein</fullName>
    </recommendedName>
</protein>
<sequence>MIISFSQLIDVFDEYEFAVDNSESYENASFSGIELFVGQPIEPDILYVKGSGDLSETPKRNFLIAGKMDTGSPADMHLLGTSAIEVVNLVLRYYAHWTNCLETMREDYYERHDLSELCQTLSEYVGNPVVIYDAALLPAAQSEIDRELAINLFGSERANRDFVLDTIPDWKQEGSESVFLREGSRRISDATQRLITAACNIISNDEYQGYIEIFEVGKHISDADMLMLEHAAKIISAAPSTLGEMGFIQGYLNGRVMQEGITSTWLSTLRWNANDPLYVLATYLPDKSEEAKLYLEHIARMLHLIMPNAVCQLIDGMPVVVANNRLEPIHSALVDVVSFLKKQDKGAYLGASDLLRGIEQLNIGYEHALYAARFGCESRQGILTRFEDCWFAFFKNVCNLQENESAVLDSAVKRMHEADLIAGTENTLTVKAYLECGLSLNKAAERLSIHRNTIVYRLGRVRDCYGIDLTFSGDDSGQLFQTLLSCKLLLGDT</sequence>
<evidence type="ECO:0000313" key="2">
    <source>
        <dbReference type="EMBL" id="RDB55252.1"/>
    </source>
</evidence>
<accession>A0A369L864</accession>
<dbReference type="InterPro" id="IPR042070">
    <property type="entry name" value="PucR_C-HTH_sf"/>
</dbReference>
<dbReference type="RefSeq" id="WP_114616280.1">
    <property type="nucleotide sequence ID" value="NZ_PPTO01000020.1"/>
</dbReference>
<dbReference type="Pfam" id="PF13556">
    <property type="entry name" value="HTH_30"/>
    <property type="match status" value="1"/>
</dbReference>
<dbReference type="InterPro" id="IPR025736">
    <property type="entry name" value="PucR_C-HTH_dom"/>
</dbReference>
<dbReference type="AlphaFoldDB" id="A0A369L864"/>
<comment type="caution">
    <text evidence="2">The sequence shown here is derived from an EMBL/GenBank/DDBJ whole genome shotgun (WGS) entry which is preliminary data.</text>
</comment>
<dbReference type="Proteomes" id="UP000253975">
    <property type="component" value="Unassembled WGS sequence"/>
</dbReference>
<evidence type="ECO:0000259" key="1">
    <source>
        <dbReference type="Pfam" id="PF13556"/>
    </source>
</evidence>
<feature type="domain" description="PucR C-terminal helix-turn-helix" evidence="1">
    <location>
        <begin position="429"/>
        <end position="470"/>
    </location>
</feature>
<dbReference type="PANTHER" id="PTHR33744:SF1">
    <property type="entry name" value="DNA-BINDING TRANSCRIPTIONAL ACTIVATOR ADER"/>
    <property type="match status" value="1"/>
</dbReference>
<dbReference type="Gene3D" id="1.10.10.2840">
    <property type="entry name" value="PucR C-terminal helix-turn-helix domain"/>
    <property type="match status" value="1"/>
</dbReference>
<proteinExistence type="predicted"/>
<evidence type="ECO:0000313" key="3">
    <source>
        <dbReference type="Proteomes" id="UP000253975"/>
    </source>
</evidence>
<organism evidence="2 3">
    <name type="scientific">Slackia isoflavoniconvertens</name>
    <dbReference type="NCBI Taxonomy" id="572010"/>
    <lineage>
        <taxon>Bacteria</taxon>
        <taxon>Bacillati</taxon>
        <taxon>Actinomycetota</taxon>
        <taxon>Coriobacteriia</taxon>
        <taxon>Eggerthellales</taxon>
        <taxon>Eggerthellaceae</taxon>
        <taxon>Slackia</taxon>
    </lineage>
</organism>
<dbReference type="PANTHER" id="PTHR33744">
    <property type="entry name" value="CARBOHYDRATE DIACID REGULATOR"/>
    <property type="match status" value="1"/>
</dbReference>
<dbReference type="InterPro" id="IPR051448">
    <property type="entry name" value="CdaR-like_regulators"/>
</dbReference>